<comment type="similarity">
    <text evidence="2">Belongs to the RRP1 family.</text>
</comment>
<proteinExistence type="inferred from homology"/>
<dbReference type="Ensembl" id="ENSCMIT00000043629.1">
    <property type="protein sequence ID" value="ENSCMIP00000043008.1"/>
    <property type="gene ID" value="ENSCMIG00000017860.1"/>
</dbReference>
<reference evidence="5" key="4">
    <citation type="submission" date="2025-08" db="UniProtKB">
        <authorList>
            <consortium name="Ensembl"/>
        </authorList>
    </citation>
    <scope>IDENTIFICATION</scope>
</reference>
<reference evidence="6" key="2">
    <citation type="journal article" date="2007" name="PLoS Biol.">
        <title>Survey sequencing and comparative analysis of the elephant shark (Callorhinchus milii) genome.</title>
        <authorList>
            <person name="Venkatesh B."/>
            <person name="Kirkness E.F."/>
            <person name="Loh Y.H."/>
            <person name="Halpern A.L."/>
            <person name="Lee A.P."/>
            <person name="Johnson J."/>
            <person name="Dandona N."/>
            <person name="Viswanathan L.D."/>
            <person name="Tay A."/>
            <person name="Venter J.C."/>
            <person name="Strausberg R.L."/>
            <person name="Brenner S."/>
        </authorList>
    </citation>
    <scope>NUCLEOTIDE SEQUENCE [LARGE SCALE GENOMIC DNA]</scope>
</reference>
<comment type="subcellular location">
    <subcellularLocation>
        <location evidence="1">Nucleus</location>
    </subcellularLocation>
</comment>
<dbReference type="PANTHER" id="PTHR13026:SF0">
    <property type="entry name" value="RIBOSOMAL RNA PROCESSING 1B"/>
    <property type="match status" value="1"/>
</dbReference>
<evidence type="ECO:0000256" key="4">
    <source>
        <dbReference type="ARBA" id="ARBA00023242"/>
    </source>
</evidence>
<dbReference type="GeneTree" id="ENSGT00390000011821"/>
<reference evidence="5" key="5">
    <citation type="submission" date="2025-09" db="UniProtKB">
        <authorList>
            <consortium name="Ensembl"/>
        </authorList>
    </citation>
    <scope>IDENTIFICATION</scope>
</reference>
<reference evidence="6" key="3">
    <citation type="journal article" date="2014" name="Nature">
        <title>Elephant shark genome provides unique insights into gnathostome evolution.</title>
        <authorList>
            <consortium name="International Elephant Shark Genome Sequencing Consortium"/>
            <person name="Venkatesh B."/>
            <person name="Lee A.P."/>
            <person name="Ravi V."/>
            <person name="Maurya A.K."/>
            <person name="Lian M.M."/>
            <person name="Swann J.B."/>
            <person name="Ohta Y."/>
            <person name="Flajnik M.F."/>
            <person name="Sutoh Y."/>
            <person name="Kasahara M."/>
            <person name="Hoon S."/>
            <person name="Gangu V."/>
            <person name="Roy S.W."/>
            <person name="Irimia M."/>
            <person name="Korzh V."/>
            <person name="Kondrychyn I."/>
            <person name="Lim Z.W."/>
            <person name="Tay B.H."/>
            <person name="Tohari S."/>
            <person name="Kong K.W."/>
            <person name="Ho S."/>
            <person name="Lorente-Galdos B."/>
            <person name="Quilez J."/>
            <person name="Marques-Bonet T."/>
            <person name="Raney B.J."/>
            <person name="Ingham P.W."/>
            <person name="Tay A."/>
            <person name="Hillier L.W."/>
            <person name="Minx P."/>
            <person name="Boehm T."/>
            <person name="Wilson R.K."/>
            <person name="Brenner S."/>
            <person name="Warren W.C."/>
        </authorList>
    </citation>
    <scope>NUCLEOTIDE SEQUENCE [LARGE SCALE GENOMIC DNA]</scope>
</reference>
<dbReference type="PANTHER" id="PTHR13026">
    <property type="entry name" value="NNP-1 PROTEIN NOVEL NUCLEAR PROTEIN 1 NOP52"/>
    <property type="match status" value="1"/>
</dbReference>
<dbReference type="Proteomes" id="UP000314986">
    <property type="component" value="Unassembled WGS sequence"/>
</dbReference>
<organism evidence="5 6">
    <name type="scientific">Callorhinchus milii</name>
    <name type="common">Ghost shark</name>
    <dbReference type="NCBI Taxonomy" id="7868"/>
    <lineage>
        <taxon>Eukaryota</taxon>
        <taxon>Metazoa</taxon>
        <taxon>Chordata</taxon>
        <taxon>Craniata</taxon>
        <taxon>Vertebrata</taxon>
        <taxon>Chondrichthyes</taxon>
        <taxon>Holocephali</taxon>
        <taxon>Chimaeriformes</taxon>
        <taxon>Callorhinchidae</taxon>
        <taxon>Callorhinchus</taxon>
    </lineage>
</organism>
<name>A0A4W3JXQ3_CALMI</name>
<keyword evidence="4" id="KW-0539">Nucleus</keyword>
<keyword evidence="6" id="KW-1185">Reference proteome</keyword>
<dbReference type="GO" id="GO:0005634">
    <property type="term" value="C:nucleus"/>
    <property type="evidence" value="ECO:0007669"/>
    <property type="project" value="UniProtKB-SubCell"/>
</dbReference>
<dbReference type="AlphaFoldDB" id="A0A4W3JXQ3"/>
<evidence type="ECO:0000256" key="2">
    <source>
        <dbReference type="ARBA" id="ARBA00006374"/>
    </source>
</evidence>
<evidence type="ECO:0000256" key="1">
    <source>
        <dbReference type="ARBA" id="ARBA00004123"/>
    </source>
</evidence>
<reference evidence="6" key="1">
    <citation type="journal article" date="2006" name="Science">
        <title>Ancient noncoding elements conserved in the human genome.</title>
        <authorList>
            <person name="Venkatesh B."/>
            <person name="Kirkness E.F."/>
            <person name="Loh Y.H."/>
            <person name="Halpern A.L."/>
            <person name="Lee A.P."/>
            <person name="Johnson J."/>
            <person name="Dandona N."/>
            <person name="Viswanathan L.D."/>
            <person name="Tay A."/>
            <person name="Venter J.C."/>
            <person name="Strausberg R.L."/>
            <person name="Brenner S."/>
        </authorList>
    </citation>
    <scope>NUCLEOTIDE SEQUENCE [LARGE SCALE GENOMIC DNA]</scope>
</reference>
<evidence type="ECO:0000313" key="6">
    <source>
        <dbReference type="Proteomes" id="UP000314986"/>
    </source>
</evidence>
<dbReference type="GO" id="GO:0006364">
    <property type="term" value="P:rRNA processing"/>
    <property type="evidence" value="ECO:0007669"/>
    <property type="project" value="UniProtKB-KW"/>
</dbReference>
<keyword evidence="3" id="KW-0698">rRNA processing</keyword>
<evidence type="ECO:0000256" key="3">
    <source>
        <dbReference type="ARBA" id="ARBA00022552"/>
    </source>
</evidence>
<dbReference type="InterPro" id="IPR010301">
    <property type="entry name" value="RRP1"/>
</dbReference>
<evidence type="ECO:0000313" key="5">
    <source>
        <dbReference type="Ensembl" id="ENSCMIP00000043008.1"/>
    </source>
</evidence>
<accession>A0A4W3JXQ3</accession>
<dbReference type="Pfam" id="PF05997">
    <property type="entry name" value="Nop52"/>
    <property type="match status" value="1"/>
</dbReference>
<dbReference type="GO" id="GO:0030688">
    <property type="term" value="C:preribosome, small subunit precursor"/>
    <property type="evidence" value="ECO:0007669"/>
    <property type="project" value="InterPro"/>
</dbReference>
<protein>
    <submittedName>
        <fullName evidence="5">Ribosomal RNA processing 1</fullName>
    </submittedName>
</protein>
<sequence length="131" mass="14863">AVPGEKKMAAAAELQFAQRLASNEKRCRDRALSKLRRYLSARSQPSSVGFTREELLKIWKGIFYCMWMQDNPSWSCSSLSLRPTKPLPTYVPPPLGGHWPCRLDRSFSSFKTFSILPSVFLPTPFLIPTLA</sequence>